<sequence length="194" mass="21500">MVNWENRTKLTNRYGLGFICLWINLLKCNSSIAGYLAFYGYIIGLSPEIWLIRQGFAKGLLSCSRSRDRYRDRENGRQGNDGGSRTSTAENASTSSSMGVPPAMVFSGGPRSFSGQPPTILQSRDRQDDCGSGYEENFEGSRDSGDTNSVGDPELMSAFDGQSGGQGSRGSKSKQSMERREREGRREGKWERKH</sequence>
<name>A0AAV0IEI2_9ROSI</name>
<feature type="compositionally biased region" description="Polar residues" evidence="1">
    <location>
        <begin position="113"/>
        <end position="122"/>
    </location>
</feature>
<protein>
    <submittedName>
        <fullName evidence="3">Uncharacterized protein</fullName>
    </submittedName>
</protein>
<dbReference type="Proteomes" id="UP001154282">
    <property type="component" value="Unassembled WGS sequence"/>
</dbReference>
<dbReference type="AlphaFoldDB" id="A0AAV0IEI2"/>
<feature type="compositionally biased region" description="Basic and acidic residues" evidence="1">
    <location>
        <begin position="175"/>
        <end position="194"/>
    </location>
</feature>
<keyword evidence="2" id="KW-0472">Membrane</keyword>
<dbReference type="PANTHER" id="PTHR35833">
    <property type="entry name" value="GALACTOSE-BINDING DOMAIN-LIKE, ARMADILLO-TYPE FOLD PROTEIN-RELATED"/>
    <property type="match status" value="1"/>
</dbReference>
<feature type="transmembrane region" description="Helical" evidence="2">
    <location>
        <begin position="32"/>
        <end position="52"/>
    </location>
</feature>
<keyword evidence="4" id="KW-1185">Reference proteome</keyword>
<feature type="region of interest" description="Disordered" evidence="1">
    <location>
        <begin position="68"/>
        <end position="194"/>
    </location>
</feature>
<evidence type="ECO:0000313" key="4">
    <source>
        <dbReference type="Proteomes" id="UP001154282"/>
    </source>
</evidence>
<feature type="compositionally biased region" description="Low complexity" evidence="1">
    <location>
        <begin position="84"/>
        <end position="97"/>
    </location>
</feature>
<evidence type="ECO:0000313" key="3">
    <source>
        <dbReference type="EMBL" id="CAI0395183.1"/>
    </source>
</evidence>
<proteinExistence type="predicted"/>
<dbReference type="EMBL" id="CAMGYJ010000003">
    <property type="protein sequence ID" value="CAI0395183.1"/>
    <property type="molecule type" value="Genomic_DNA"/>
</dbReference>
<keyword evidence="2" id="KW-0812">Transmembrane</keyword>
<evidence type="ECO:0000256" key="2">
    <source>
        <dbReference type="SAM" id="Phobius"/>
    </source>
</evidence>
<reference evidence="3" key="1">
    <citation type="submission" date="2022-08" db="EMBL/GenBank/DDBJ databases">
        <authorList>
            <person name="Gutierrez-Valencia J."/>
        </authorList>
    </citation>
    <scope>NUCLEOTIDE SEQUENCE</scope>
</reference>
<dbReference type="PANTHER" id="PTHR35833:SF1">
    <property type="entry name" value="GALACTOSE-BINDING DOMAIN-CONTAINING PROTEIN"/>
    <property type="match status" value="1"/>
</dbReference>
<keyword evidence="2" id="KW-1133">Transmembrane helix</keyword>
<gene>
    <name evidence="3" type="ORF">LITE_LOCUS8611</name>
</gene>
<comment type="caution">
    <text evidence="3">The sequence shown here is derived from an EMBL/GenBank/DDBJ whole genome shotgun (WGS) entry which is preliminary data.</text>
</comment>
<evidence type="ECO:0000256" key="1">
    <source>
        <dbReference type="SAM" id="MobiDB-lite"/>
    </source>
</evidence>
<organism evidence="3 4">
    <name type="scientific">Linum tenue</name>
    <dbReference type="NCBI Taxonomy" id="586396"/>
    <lineage>
        <taxon>Eukaryota</taxon>
        <taxon>Viridiplantae</taxon>
        <taxon>Streptophyta</taxon>
        <taxon>Embryophyta</taxon>
        <taxon>Tracheophyta</taxon>
        <taxon>Spermatophyta</taxon>
        <taxon>Magnoliopsida</taxon>
        <taxon>eudicotyledons</taxon>
        <taxon>Gunneridae</taxon>
        <taxon>Pentapetalae</taxon>
        <taxon>rosids</taxon>
        <taxon>fabids</taxon>
        <taxon>Malpighiales</taxon>
        <taxon>Linaceae</taxon>
        <taxon>Linum</taxon>
    </lineage>
</organism>
<accession>A0AAV0IEI2</accession>